<dbReference type="SUPFAM" id="SSF56801">
    <property type="entry name" value="Acetyl-CoA synthetase-like"/>
    <property type="match status" value="1"/>
</dbReference>
<dbReference type="RefSeq" id="WP_369600585.1">
    <property type="nucleotide sequence ID" value="NZ_CP154858.1"/>
</dbReference>
<name>A0AB39UTV2_9GAMM</name>
<reference evidence="2" key="1">
    <citation type="submission" date="2024-05" db="EMBL/GenBank/DDBJ databases">
        <title>Genome sequencing of novel strain.</title>
        <authorList>
            <person name="Ganbat D."/>
            <person name="Ganbat S."/>
            <person name="Lee S.-J."/>
        </authorList>
    </citation>
    <scope>NUCLEOTIDE SEQUENCE</scope>
    <source>
        <strain evidence="2">SMD15-11</strain>
    </source>
</reference>
<dbReference type="InterPro" id="IPR042099">
    <property type="entry name" value="ANL_N_sf"/>
</dbReference>
<gene>
    <name evidence="2" type="ORF">AAIA72_12125</name>
</gene>
<proteinExistence type="predicted"/>
<protein>
    <recommendedName>
        <fullName evidence="1">AMP-binding enzyme C-terminal domain-containing protein</fullName>
    </recommendedName>
</protein>
<dbReference type="InterPro" id="IPR025110">
    <property type="entry name" value="AMP-bd_C"/>
</dbReference>
<dbReference type="PANTHER" id="PTHR43767:SF10">
    <property type="entry name" value="SURFACTIN SYNTHASE SUBUNIT 1"/>
    <property type="match status" value="1"/>
</dbReference>
<dbReference type="PANTHER" id="PTHR43767">
    <property type="entry name" value="LONG-CHAIN-FATTY-ACID--COA LIGASE"/>
    <property type="match status" value="1"/>
</dbReference>
<dbReference type="Gene3D" id="3.30.300.30">
    <property type="match status" value="1"/>
</dbReference>
<evidence type="ECO:0000259" key="1">
    <source>
        <dbReference type="Pfam" id="PF13193"/>
    </source>
</evidence>
<accession>A0AB39UTV2</accession>
<organism evidence="2">
    <name type="scientific">Thermohahella caldifontis</name>
    <dbReference type="NCBI Taxonomy" id="3142973"/>
    <lineage>
        <taxon>Bacteria</taxon>
        <taxon>Pseudomonadati</taxon>
        <taxon>Pseudomonadota</taxon>
        <taxon>Gammaproteobacteria</taxon>
        <taxon>Oceanospirillales</taxon>
        <taxon>Hahellaceae</taxon>
        <taxon>Thermohahella</taxon>
    </lineage>
</organism>
<evidence type="ECO:0000313" key="2">
    <source>
        <dbReference type="EMBL" id="XDT71549.1"/>
    </source>
</evidence>
<dbReference type="GO" id="GO:0016877">
    <property type="term" value="F:ligase activity, forming carbon-sulfur bonds"/>
    <property type="evidence" value="ECO:0007669"/>
    <property type="project" value="UniProtKB-ARBA"/>
</dbReference>
<dbReference type="AlphaFoldDB" id="A0AB39UTV2"/>
<dbReference type="InterPro" id="IPR045851">
    <property type="entry name" value="AMP-bd_C_sf"/>
</dbReference>
<dbReference type="Gene3D" id="3.40.50.12780">
    <property type="entry name" value="N-terminal domain of ligase-like"/>
    <property type="match status" value="1"/>
</dbReference>
<feature type="domain" description="AMP-binding enzyme C-terminal" evidence="1">
    <location>
        <begin position="143"/>
        <end position="201"/>
    </location>
</feature>
<dbReference type="InterPro" id="IPR050237">
    <property type="entry name" value="ATP-dep_AMP-bd_enzyme"/>
</dbReference>
<sequence length="235" mass="25202">MPAQVLRLGTPPPEPVADTLMLGGEAVSRDVFARAAHWARRVVVSYGCSEATSTIALADSAGGGFACLPGREVTIREGAVWLGGPVLAAGYWDGEAVTPLDTGSGWRTGDGAEWLTLGRQFRLTGRLDRRFISGGENIQPEAIERVLLQCPGVERAVVVPVTDPVFGQRPVAFIHPAGGLRETELAAAVRQALPPYMCPEAWLPWPDPAVLKPPLKVWQQLAEARAARPEGDQKR</sequence>
<dbReference type="Pfam" id="PF13193">
    <property type="entry name" value="AMP-binding_C"/>
    <property type="match status" value="1"/>
</dbReference>
<dbReference type="EMBL" id="CP154858">
    <property type="protein sequence ID" value="XDT71549.1"/>
    <property type="molecule type" value="Genomic_DNA"/>
</dbReference>
<dbReference type="KEGG" id="tcd:AAIA72_12125"/>